<organism evidence="2 3">
    <name type="scientific">Myodes glareolus</name>
    <name type="common">Bank vole</name>
    <name type="synonym">Clethrionomys glareolus</name>
    <dbReference type="NCBI Taxonomy" id="447135"/>
    <lineage>
        <taxon>Eukaryota</taxon>
        <taxon>Metazoa</taxon>
        <taxon>Chordata</taxon>
        <taxon>Craniata</taxon>
        <taxon>Vertebrata</taxon>
        <taxon>Euteleostomi</taxon>
        <taxon>Mammalia</taxon>
        <taxon>Eutheria</taxon>
        <taxon>Euarchontoglires</taxon>
        <taxon>Glires</taxon>
        <taxon>Rodentia</taxon>
        <taxon>Myomorpha</taxon>
        <taxon>Muroidea</taxon>
        <taxon>Cricetidae</taxon>
        <taxon>Arvicolinae</taxon>
        <taxon>Myodes</taxon>
    </lineage>
</organism>
<name>A0AAW0HLZ5_MYOGA</name>
<feature type="compositionally biased region" description="Polar residues" evidence="1">
    <location>
        <begin position="193"/>
        <end position="203"/>
    </location>
</feature>
<dbReference type="Proteomes" id="UP001488838">
    <property type="component" value="Unassembled WGS sequence"/>
</dbReference>
<feature type="region of interest" description="Disordered" evidence="1">
    <location>
        <begin position="1"/>
        <end position="59"/>
    </location>
</feature>
<accession>A0AAW0HLZ5</accession>
<reference evidence="2 3" key="1">
    <citation type="journal article" date="2023" name="bioRxiv">
        <title>Conserved and derived expression patterns and positive selection on dental genes reveal complex evolutionary context of ever-growing rodent molars.</title>
        <authorList>
            <person name="Calamari Z.T."/>
            <person name="Song A."/>
            <person name="Cohen E."/>
            <person name="Akter M."/>
            <person name="Roy R.D."/>
            <person name="Hallikas O."/>
            <person name="Christensen M.M."/>
            <person name="Li P."/>
            <person name="Marangoni P."/>
            <person name="Jernvall J."/>
            <person name="Klein O.D."/>
        </authorList>
    </citation>
    <scope>NUCLEOTIDE SEQUENCE [LARGE SCALE GENOMIC DNA]</scope>
    <source>
        <strain evidence="2">V071</strain>
    </source>
</reference>
<dbReference type="AlphaFoldDB" id="A0AAW0HLZ5"/>
<comment type="caution">
    <text evidence="2">The sequence shown here is derived from an EMBL/GenBank/DDBJ whole genome shotgun (WGS) entry which is preliminary data.</text>
</comment>
<proteinExistence type="predicted"/>
<gene>
    <name evidence="2" type="ORF">U0070_013874</name>
</gene>
<feature type="compositionally biased region" description="Polar residues" evidence="1">
    <location>
        <begin position="1"/>
        <end position="12"/>
    </location>
</feature>
<feature type="compositionally biased region" description="Polar residues" evidence="1">
    <location>
        <begin position="45"/>
        <end position="59"/>
    </location>
</feature>
<sequence>MGMANDSSSQNDCMEPPAWETQEPAPDEASWMDRNCQGEPREVLGSNSQKSPPGISTTPIQSLAFGKMKRDRWRTEIRECNGLQCLPIGLDRPCRNVPPPPPAPLRNIFNKALRSWQPLHIPKELEGRNEVFEKDGNRQGRCDVSTLSVCLQSINRAKVCRQSVLSVPLWGRNPEATEAKRTIDPIDSEAPPTLSQLCSETAA</sequence>
<feature type="region of interest" description="Disordered" evidence="1">
    <location>
        <begin position="178"/>
        <end position="203"/>
    </location>
</feature>
<evidence type="ECO:0000313" key="2">
    <source>
        <dbReference type="EMBL" id="KAK7803778.1"/>
    </source>
</evidence>
<evidence type="ECO:0000256" key="1">
    <source>
        <dbReference type="SAM" id="MobiDB-lite"/>
    </source>
</evidence>
<protein>
    <submittedName>
        <fullName evidence="2">Uncharacterized protein</fullName>
    </submittedName>
</protein>
<dbReference type="EMBL" id="JBBHLL010000403">
    <property type="protein sequence ID" value="KAK7803778.1"/>
    <property type="molecule type" value="Genomic_DNA"/>
</dbReference>
<evidence type="ECO:0000313" key="3">
    <source>
        <dbReference type="Proteomes" id="UP001488838"/>
    </source>
</evidence>
<keyword evidence="3" id="KW-1185">Reference proteome</keyword>